<gene>
    <name evidence="2" type="ORF">NQ317_016996</name>
</gene>
<keyword evidence="3" id="KW-1185">Reference proteome</keyword>
<feature type="compositionally biased region" description="Basic and acidic residues" evidence="1">
    <location>
        <begin position="39"/>
        <end position="58"/>
    </location>
</feature>
<evidence type="ECO:0000313" key="2">
    <source>
        <dbReference type="EMBL" id="KAJ8978470.1"/>
    </source>
</evidence>
<comment type="caution">
    <text evidence="2">The sequence shown here is derived from an EMBL/GenBank/DDBJ whole genome shotgun (WGS) entry which is preliminary data.</text>
</comment>
<dbReference type="Proteomes" id="UP001162164">
    <property type="component" value="Unassembled WGS sequence"/>
</dbReference>
<evidence type="ECO:0000256" key="1">
    <source>
        <dbReference type="SAM" id="MobiDB-lite"/>
    </source>
</evidence>
<protein>
    <submittedName>
        <fullName evidence="2">Uncharacterized protein</fullName>
    </submittedName>
</protein>
<proteinExistence type="predicted"/>
<feature type="region of interest" description="Disordered" evidence="1">
    <location>
        <begin position="1"/>
        <end position="60"/>
    </location>
</feature>
<dbReference type="PANTHER" id="PTHR34239">
    <property type="entry name" value="APPLE DOMAIN-CONTAINING PROTEIN"/>
    <property type="match status" value="1"/>
</dbReference>
<feature type="compositionally biased region" description="Basic residues" evidence="1">
    <location>
        <begin position="10"/>
        <end position="30"/>
    </location>
</feature>
<sequence length="135" mass="15759">MKQFEAVQGKSRKKKQRRKHERFWLRRKRASSFSNSSETRSDSESEVSRSSYERDPYHSEQVLKMIGEQGPLSEAIGEAIHENVARVWSTLLQNGMETEVVKSLLLKYPPVANCRLVEAPKLNMESHYTTTFRER</sequence>
<reference evidence="2" key="1">
    <citation type="journal article" date="2023" name="Insect Mol. Biol.">
        <title>Genome sequencing provides insights into the evolution of gene families encoding plant cell wall-degrading enzymes in longhorned beetles.</title>
        <authorList>
            <person name="Shin N.R."/>
            <person name="Okamura Y."/>
            <person name="Kirsch R."/>
            <person name="Pauchet Y."/>
        </authorList>
    </citation>
    <scope>NUCLEOTIDE SEQUENCE</scope>
    <source>
        <strain evidence="2">MMC_N1</strain>
    </source>
</reference>
<evidence type="ECO:0000313" key="3">
    <source>
        <dbReference type="Proteomes" id="UP001162164"/>
    </source>
</evidence>
<accession>A0ABQ9JMJ7</accession>
<dbReference type="EMBL" id="JAPWTJ010000434">
    <property type="protein sequence ID" value="KAJ8978470.1"/>
    <property type="molecule type" value="Genomic_DNA"/>
</dbReference>
<dbReference type="PANTHER" id="PTHR34239:SF2">
    <property type="entry name" value="TRANSPOSABLE ELEMENT P TRANSPOSASE_THAP9 CONSERVED DOMAIN-CONTAINING PROTEIN"/>
    <property type="match status" value="1"/>
</dbReference>
<organism evidence="2 3">
    <name type="scientific">Molorchus minor</name>
    <dbReference type="NCBI Taxonomy" id="1323400"/>
    <lineage>
        <taxon>Eukaryota</taxon>
        <taxon>Metazoa</taxon>
        <taxon>Ecdysozoa</taxon>
        <taxon>Arthropoda</taxon>
        <taxon>Hexapoda</taxon>
        <taxon>Insecta</taxon>
        <taxon>Pterygota</taxon>
        <taxon>Neoptera</taxon>
        <taxon>Endopterygota</taxon>
        <taxon>Coleoptera</taxon>
        <taxon>Polyphaga</taxon>
        <taxon>Cucujiformia</taxon>
        <taxon>Chrysomeloidea</taxon>
        <taxon>Cerambycidae</taxon>
        <taxon>Lamiinae</taxon>
        <taxon>Monochamini</taxon>
        <taxon>Molorchus</taxon>
    </lineage>
</organism>
<name>A0ABQ9JMJ7_9CUCU</name>